<dbReference type="InterPro" id="IPR029052">
    <property type="entry name" value="Metallo-depent_PP-like"/>
</dbReference>
<reference evidence="1 2" key="1">
    <citation type="submission" date="2018-08" db="EMBL/GenBank/DDBJ databases">
        <title>A genome reference for cultivated species of the human gut microbiota.</title>
        <authorList>
            <person name="Zou Y."/>
            <person name="Xue W."/>
            <person name="Luo G."/>
        </authorList>
    </citation>
    <scope>NUCLEOTIDE SEQUENCE [LARGE SCALE GENOMIC DNA]</scope>
    <source>
        <strain evidence="1 2">AM23-3</strain>
    </source>
</reference>
<dbReference type="AlphaFoldDB" id="A0A414QAJ8"/>
<evidence type="ECO:0000313" key="1">
    <source>
        <dbReference type="EMBL" id="RHF77792.1"/>
    </source>
</evidence>
<proteinExistence type="predicted"/>
<sequence>MIWFTSDTHFGHENVLKFTDRPWETIWQMNDAIVDSINGRVAVDDELYILGDFSFKMTAQDAYALR</sequence>
<dbReference type="EMBL" id="QRHO01000086">
    <property type="protein sequence ID" value="RHF77792.1"/>
    <property type="molecule type" value="Genomic_DNA"/>
</dbReference>
<organism evidence="1 2">
    <name type="scientific">Coprococcus comes</name>
    <dbReference type="NCBI Taxonomy" id="410072"/>
    <lineage>
        <taxon>Bacteria</taxon>
        <taxon>Bacillati</taxon>
        <taxon>Bacillota</taxon>
        <taxon>Clostridia</taxon>
        <taxon>Lachnospirales</taxon>
        <taxon>Lachnospiraceae</taxon>
        <taxon>Coprococcus</taxon>
    </lineage>
</organism>
<dbReference type="SUPFAM" id="SSF56300">
    <property type="entry name" value="Metallo-dependent phosphatases"/>
    <property type="match status" value="1"/>
</dbReference>
<protein>
    <recommendedName>
        <fullName evidence="3">Calcineurin-like phosphoesterase domain-containing protein</fullName>
    </recommendedName>
</protein>
<dbReference type="Gene3D" id="3.60.21.10">
    <property type="match status" value="1"/>
</dbReference>
<accession>A0A414QAJ8</accession>
<evidence type="ECO:0000313" key="2">
    <source>
        <dbReference type="Proteomes" id="UP000284579"/>
    </source>
</evidence>
<evidence type="ECO:0008006" key="3">
    <source>
        <dbReference type="Google" id="ProtNLM"/>
    </source>
</evidence>
<feature type="non-terminal residue" evidence="1">
    <location>
        <position position="66"/>
    </location>
</feature>
<dbReference type="Proteomes" id="UP000284579">
    <property type="component" value="Unassembled WGS sequence"/>
</dbReference>
<comment type="caution">
    <text evidence="1">The sequence shown here is derived from an EMBL/GenBank/DDBJ whole genome shotgun (WGS) entry which is preliminary data.</text>
</comment>
<name>A0A414QAJ8_9FIRM</name>
<gene>
    <name evidence="1" type="ORF">DW656_17945</name>
</gene>